<dbReference type="AlphaFoldDB" id="A0A644X913"/>
<protein>
    <recommendedName>
        <fullName evidence="3">Inner membrane protein YebE</fullName>
    </recommendedName>
</protein>
<dbReference type="CDD" id="cd07178">
    <property type="entry name" value="terB_like_YebE"/>
    <property type="match status" value="1"/>
</dbReference>
<dbReference type="SUPFAM" id="SSF158682">
    <property type="entry name" value="TerB-like"/>
    <property type="match status" value="1"/>
</dbReference>
<dbReference type="InterPro" id="IPR007486">
    <property type="entry name" value="YebE"/>
</dbReference>
<dbReference type="Gene3D" id="1.10.3680.10">
    <property type="entry name" value="TerB-like"/>
    <property type="match status" value="1"/>
</dbReference>
<evidence type="ECO:0000256" key="1">
    <source>
        <dbReference type="SAM" id="MobiDB-lite"/>
    </source>
</evidence>
<evidence type="ECO:0008006" key="3">
    <source>
        <dbReference type="Google" id="ProtNLM"/>
    </source>
</evidence>
<feature type="region of interest" description="Disordered" evidence="1">
    <location>
        <begin position="21"/>
        <end position="40"/>
    </location>
</feature>
<reference evidence="2" key="1">
    <citation type="submission" date="2019-08" db="EMBL/GenBank/DDBJ databases">
        <authorList>
            <person name="Kucharzyk K."/>
            <person name="Murdoch R.W."/>
            <person name="Higgins S."/>
            <person name="Loffler F."/>
        </authorList>
    </citation>
    <scope>NUCLEOTIDE SEQUENCE</scope>
</reference>
<dbReference type="InterPro" id="IPR029024">
    <property type="entry name" value="TerB-like"/>
</dbReference>
<sequence length="268" mass="27392">MNIMDILGGLMQAKTAPSASQRMKNVFGADESSKPSSGTSQGFGIEDLLGGLLGGGSAGSSAGGGVFGQILNQVGGAVGGNKTLAVGGLSALLGSLLGGGSKAATGALGGGLMALLAAMAMNALQNSGKSTGKVPVGLLAPETEEEQRDLEIGAEVVVAAMINAAKSDGRIDKEEYRLITGKLQEAGVSQEDMYYIIEELQKPMNTDWIIRAGKGNPELAAQIFAATLMTIEVDTQAEKTYLRELSSGMGLSRDVVNNIEHMVGMQGV</sequence>
<proteinExistence type="predicted"/>
<dbReference type="Pfam" id="PF04391">
    <property type="entry name" value="DUF533"/>
    <property type="match status" value="1"/>
</dbReference>
<accession>A0A644X913</accession>
<organism evidence="2">
    <name type="scientific">bioreactor metagenome</name>
    <dbReference type="NCBI Taxonomy" id="1076179"/>
    <lineage>
        <taxon>unclassified sequences</taxon>
        <taxon>metagenomes</taxon>
        <taxon>ecological metagenomes</taxon>
    </lineage>
</organism>
<comment type="caution">
    <text evidence="2">The sequence shown here is derived from an EMBL/GenBank/DDBJ whole genome shotgun (WGS) entry which is preliminary data.</text>
</comment>
<name>A0A644X913_9ZZZZ</name>
<gene>
    <name evidence="2" type="ORF">SDC9_59004</name>
</gene>
<evidence type="ECO:0000313" key="2">
    <source>
        <dbReference type="EMBL" id="MPM12650.1"/>
    </source>
</evidence>
<dbReference type="EMBL" id="VSSQ01002003">
    <property type="protein sequence ID" value="MPM12650.1"/>
    <property type="molecule type" value="Genomic_DNA"/>
</dbReference>